<feature type="compositionally biased region" description="Basic and acidic residues" evidence="5">
    <location>
        <begin position="219"/>
        <end position="228"/>
    </location>
</feature>
<feature type="region of interest" description="Disordered" evidence="5">
    <location>
        <begin position="401"/>
        <end position="443"/>
    </location>
</feature>
<feature type="domain" description="SUN" evidence="7">
    <location>
        <begin position="220"/>
        <end position="395"/>
    </location>
</feature>
<feature type="chain" id="PRO_5045830699" evidence="6">
    <location>
        <begin position="31"/>
        <end position="1189"/>
    </location>
</feature>
<keyword evidence="3" id="KW-1133">Transmembrane helix</keyword>
<feature type="compositionally biased region" description="Acidic residues" evidence="5">
    <location>
        <begin position="999"/>
        <end position="1010"/>
    </location>
</feature>
<evidence type="ECO:0000256" key="3">
    <source>
        <dbReference type="ARBA" id="ARBA00022989"/>
    </source>
</evidence>
<dbReference type="Proteomes" id="UP001390339">
    <property type="component" value="Unassembled WGS sequence"/>
</dbReference>
<evidence type="ECO:0000313" key="8">
    <source>
        <dbReference type="EMBL" id="KAK8848827.1"/>
    </source>
</evidence>
<dbReference type="Gene3D" id="2.60.120.260">
    <property type="entry name" value="Galactose-binding domain-like"/>
    <property type="match status" value="1"/>
</dbReference>
<keyword evidence="2" id="KW-0812">Transmembrane</keyword>
<feature type="region of interest" description="Disordered" evidence="5">
    <location>
        <begin position="89"/>
        <end position="142"/>
    </location>
</feature>
<feature type="compositionally biased region" description="Basic and acidic residues" evidence="5">
    <location>
        <begin position="164"/>
        <end position="178"/>
    </location>
</feature>
<sequence length="1189" mass="129337">MWRHRDRRPAWPTLLSIWVPLFLLVAGVQAQSDDNTTTSNNSSSSGPATTITAHDAVRSLPPSNTIQPSTCESRTVNYITHTLPQQCLTTTHSSTPVPSTEGIAATPAAAASSSPSSSDAAGQPPKVEEEHELDSDGNDLSTGAFMSFEEWKKMMLKKAGQEPMEARTRKPHDGRDYPGGDDLGSIGEEGEISLDFDAYSDKISEITSSGKPTPKNQKNNKEKEDSVEKVTYDEGLAHVYRSKDAGKTCKERYSYSSFDAGATVIKTSPGAKNSKAILVENKDSYMLLECATANKFFIVELSEDILVDTVVLANYEFFSSMIRQFRVSVSDRYPIKSDKWKILGDFQARNSRDIQPFLIQNPQIWARYLRIEILSHYGNEFYCPLSLLRVHGTRMLDSFKESDPADFEDEESSKAAPEPVQETEAPAEETQESIVELEEPVSKEDVVPVTEQSLVLPFWDGSYLERELQLRTTCKVLDSSSNATSTALGEETTPEPLPTAERRHEIMESSKAQTETARPSSQNPTTEPAGSAKTTSVTGPTSAASAAAANSTEGPAIPKTSVHPVKSTQASGPPIPSTKHTAPASVRPSNVAVAAKSKAAVASSSSVKPPSPKASQNSKAATGGASAASSRNRTSTPTNSAPASTPTVQDSFFKQLTKRLQTLESNTTLSLQYIESQSQFLQQALSKLERRQVAKVDLFLDTLNKTVLSELRDLRVQYDQIWQSTVIALDTQRDQSERELLAVSSRLGALADEVVFQKRMAIVQSVLLLGCLFLVIFSGRLANGGVELYYPSQFLANGGRPSSRMGSPMYPSTPKGGGMRRFGGGGRQQERSPPTGLRHSIEDSDMNNTPPRQQQHKPLPSLPIDGLDEDDRRSNDGSMRQSIEERTPTPEPEARRAMSEPHITQHHLHPIRATTMVNPSSYKGNNNNNNNNNEEQRPPNKRAVSDSAGLEYYQPPTPASLQEEGEGEEDVGYDSEPNMPRNRRTTSSNSRDAEREMEGDVEDREGDGDGDYFSPSHTRSRTNSSSSSHHHRHQRPSSSSSSLANEETATTGPPTQSSTTSASTAAATTNSISTTTSNQQEKSNKDILERRDDSLSQRHLSSSICNGGSGSMPNSEDLQNGMEPVVEGGYNGIVTGMPITGASHRVARPLMSHTGSIRKPLPSLPEDPDPDTDPDVASIGSIEPSSDQE</sequence>
<feature type="compositionally biased region" description="Polar residues" evidence="5">
    <location>
        <begin position="205"/>
        <end position="217"/>
    </location>
</feature>
<feature type="compositionally biased region" description="Low complexity" evidence="5">
    <location>
        <begin position="588"/>
        <end position="647"/>
    </location>
</feature>
<evidence type="ECO:0000259" key="7">
    <source>
        <dbReference type="PROSITE" id="PS51469"/>
    </source>
</evidence>
<feature type="signal peptide" evidence="6">
    <location>
        <begin position="1"/>
        <end position="30"/>
    </location>
</feature>
<keyword evidence="6" id="KW-0732">Signal</keyword>
<protein>
    <submittedName>
        <fullName evidence="8">UNC-like C-terminal-domain-containing protein</fullName>
    </submittedName>
</protein>
<feature type="compositionally biased region" description="Low complexity" evidence="5">
    <location>
        <begin position="415"/>
        <end position="424"/>
    </location>
</feature>
<dbReference type="PANTHER" id="PTHR12953">
    <property type="entry name" value="MEMBRANE PROTEIN CH1 RELATED"/>
    <property type="match status" value="1"/>
</dbReference>
<feature type="region of interest" description="Disordered" evidence="5">
    <location>
        <begin position="205"/>
        <end position="228"/>
    </location>
</feature>
<reference evidence="8 9" key="1">
    <citation type="journal article" date="2024" name="IMA Fungus">
        <title>Apiospora arundinis, a panoply of carbohydrate-active enzymes and secondary metabolites.</title>
        <authorList>
            <person name="Sorensen T."/>
            <person name="Petersen C."/>
            <person name="Muurmann A.T."/>
            <person name="Christiansen J.V."/>
            <person name="Brundto M.L."/>
            <person name="Overgaard C.K."/>
            <person name="Boysen A.T."/>
            <person name="Wollenberg R.D."/>
            <person name="Larsen T.O."/>
            <person name="Sorensen J.L."/>
            <person name="Nielsen K.L."/>
            <person name="Sondergaard T.E."/>
        </authorList>
    </citation>
    <scope>NUCLEOTIDE SEQUENCE [LARGE SCALE GENOMIC DNA]</scope>
    <source>
        <strain evidence="8 9">AAU 773</strain>
    </source>
</reference>
<feature type="compositionally biased region" description="Acidic residues" evidence="5">
    <location>
        <begin position="425"/>
        <end position="439"/>
    </location>
</feature>
<proteinExistence type="predicted"/>
<keyword evidence="4" id="KW-0472">Membrane</keyword>
<dbReference type="InterPro" id="IPR045120">
    <property type="entry name" value="Suco/Slp1-like"/>
</dbReference>
<evidence type="ECO:0000256" key="4">
    <source>
        <dbReference type="ARBA" id="ARBA00023136"/>
    </source>
</evidence>
<evidence type="ECO:0000313" key="9">
    <source>
        <dbReference type="Proteomes" id="UP001390339"/>
    </source>
</evidence>
<feature type="compositionally biased region" description="Low complexity" evidence="5">
    <location>
        <begin position="534"/>
        <end position="552"/>
    </location>
</feature>
<evidence type="ECO:0000256" key="5">
    <source>
        <dbReference type="SAM" id="MobiDB-lite"/>
    </source>
</evidence>
<evidence type="ECO:0000256" key="1">
    <source>
        <dbReference type="ARBA" id="ARBA00004308"/>
    </source>
</evidence>
<feature type="compositionally biased region" description="Gly residues" evidence="5">
    <location>
        <begin position="815"/>
        <end position="827"/>
    </location>
</feature>
<evidence type="ECO:0000256" key="2">
    <source>
        <dbReference type="ARBA" id="ARBA00022692"/>
    </source>
</evidence>
<feature type="compositionally biased region" description="Acidic residues" evidence="5">
    <location>
        <begin position="963"/>
        <end position="973"/>
    </location>
</feature>
<feature type="compositionally biased region" description="Polar residues" evidence="5">
    <location>
        <begin position="915"/>
        <end position="924"/>
    </location>
</feature>
<feature type="compositionally biased region" description="Basic and acidic residues" evidence="5">
    <location>
        <begin position="1082"/>
        <end position="1096"/>
    </location>
</feature>
<dbReference type="EMBL" id="JAPCWZ010000010">
    <property type="protein sequence ID" value="KAK8848827.1"/>
    <property type="molecule type" value="Genomic_DNA"/>
</dbReference>
<dbReference type="PANTHER" id="PTHR12953:SF0">
    <property type="entry name" value="SUN DOMAIN-CONTAINING OSSIFICATION FACTOR"/>
    <property type="match status" value="1"/>
</dbReference>
<keyword evidence="9" id="KW-1185">Reference proteome</keyword>
<dbReference type="PROSITE" id="PS51469">
    <property type="entry name" value="SUN"/>
    <property type="match status" value="1"/>
</dbReference>
<dbReference type="Pfam" id="PF07738">
    <property type="entry name" value="Sad1_UNC"/>
    <property type="match status" value="1"/>
</dbReference>
<feature type="compositionally biased region" description="Basic and acidic residues" evidence="5">
    <location>
        <begin position="882"/>
        <end position="899"/>
    </location>
</feature>
<comment type="caution">
    <text evidence="8">The sequence shown here is derived from an EMBL/GenBank/DDBJ whole genome shotgun (WGS) entry which is preliminary data.</text>
</comment>
<gene>
    <name evidence="8" type="ORF">PGQ11_015307</name>
</gene>
<feature type="compositionally biased region" description="Polar residues" evidence="5">
    <location>
        <begin position="510"/>
        <end position="528"/>
    </location>
</feature>
<dbReference type="SUPFAM" id="SSF49785">
    <property type="entry name" value="Galactose-binding domain-like"/>
    <property type="match status" value="1"/>
</dbReference>
<feature type="region of interest" description="Disordered" evidence="5">
    <location>
        <begin position="1144"/>
        <end position="1189"/>
    </location>
</feature>
<accession>A0ABR2HL12</accession>
<name>A0ABR2HL12_9PEZI</name>
<organism evidence="8 9">
    <name type="scientific">Apiospora arundinis</name>
    <dbReference type="NCBI Taxonomy" id="335852"/>
    <lineage>
        <taxon>Eukaryota</taxon>
        <taxon>Fungi</taxon>
        <taxon>Dikarya</taxon>
        <taxon>Ascomycota</taxon>
        <taxon>Pezizomycotina</taxon>
        <taxon>Sordariomycetes</taxon>
        <taxon>Xylariomycetidae</taxon>
        <taxon>Amphisphaeriales</taxon>
        <taxon>Apiosporaceae</taxon>
        <taxon>Apiospora</taxon>
    </lineage>
</organism>
<feature type="compositionally biased region" description="Low complexity" evidence="5">
    <location>
        <begin position="1036"/>
        <end position="1077"/>
    </location>
</feature>
<feature type="compositionally biased region" description="Low complexity" evidence="5">
    <location>
        <begin position="89"/>
        <end position="121"/>
    </location>
</feature>
<feature type="compositionally biased region" description="Polar residues" evidence="5">
    <location>
        <begin position="1097"/>
        <end position="1118"/>
    </location>
</feature>
<comment type="subcellular location">
    <subcellularLocation>
        <location evidence="1">Endomembrane system</location>
    </subcellularLocation>
</comment>
<dbReference type="InterPro" id="IPR012919">
    <property type="entry name" value="SUN_dom"/>
</dbReference>
<feature type="region of interest" description="Disordered" evidence="5">
    <location>
        <begin position="479"/>
        <end position="648"/>
    </location>
</feature>
<evidence type="ECO:0000256" key="6">
    <source>
        <dbReference type="SAM" id="SignalP"/>
    </source>
</evidence>
<dbReference type="InterPro" id="IPR008979">
    <property type="entry name" value="Galactose-bd-like_sf"/>
</dbReference>
<feature type="compositionally biased region" description="Low complexity" evidence="5">
    <location>
        <begin position="1014"/>
        <end position="1027"/>
    </location>
</feature>
<feature type="region of interest" description="Disordered" evidence="5">
    <location>
        <begin position="157"/>
        <end position="188"/>
    </location>
</feature>
<feature type="region of interest" description="Disordered" evidence="5">
    <location>
        <begin position="797"/>
        <end position="1124"/>
    </location>
</feature>